<keyword evidence="1" id="KW-0472">Membrane</keyword>
<dbReference type="InterPro" id="IPR036691">
    <property type="entry name" value="Endo/exonu/phosph_ase_sf"/>
</dbReference>
<dbReference type="PANTHER" id="PTHR33116:SF78">
    <property type="entry name" value="OS12G0587133 PROTEIN"/>
    <property type="match status" value="1"/>
</dbReference>
<gene>
    <name evidence="3" type="ORF">SLEP1_g56407</name>
</gene>
<dbReference type="PANTHER" id="PTHR33116">
    <property type="entry name" value="REVERSE TRANSCRIPTASE ZINC-BINDING DOMAIN-CONTAINING PROTEIN-RELATED-RELATED"/>
    <property type="match status" value="1"/>
</dbReference>
<evidence type="ECO:0000313" key="4">
    <source>
        <dbReference type="Proteomes" id="UP001054252"/>
    </source>
</evidence>
<accession>A0AAV5MJJ5</accession>
<keyword evidence="1" id="KW-0812">Transmembrane</keyword>
<feature type="domain" description="Reverse transcriptase zinc-binding" evidence="2">
    <location>
        <begin position="533"/>
        <end position="596"/>
    </location>
</feature>
<dbReference type="Pfam" id="PF13966">
    <property type="entry name" value="zf-RVT"/>
    <property type="match status" value="1"/>
</dbReference>
<feature type="transmembrane region" description="Helical" evidence="1">
    <location>
        <begin position="632"/>
        <end position="649"/>
    </location>
</feature>
<dbReference type="AlphaFoldDB" id="A0AAV5MJJ5"/>
<reference evidence="3 4" key="1">
    <citation type="journal article" date="2021" name="Commun. Biol.">
        <title>The genome of Shorea leprosula (Dipterocarpaceae) highlights the ecological relevance of drought in aseasonal tropical rainforests.</title>
        <authorList>
            <person name="Ng K.K.S."/>
            <person name="Kobayashi M.J."/>
            <person name="Fawcett J.A."/>
            <person name="Hatakeyama M."/>
            <person name="Paape T."/>
            <person name="Ng C.H."/>
            <person name="Ang C.C."/>
            <person name="Tnah L.H."/>
            <person name="Lee C.T."/>
            <person name="Nishiyama T."/>
            <person name="Sese J."/>
            <person name="O'Brien M.J."/>
            <person name="Copetti D."/>
            <person name="Mohd Noor M.I."/>
            <person name="Ong R.C."/>
            <person name="Putra M."/>
            <person name="Sireger I.Z."/>
            <person name="Indrioko S."/>
            <person name="Kosugi Y."/>
            <person name="Izuno A."/>
            <person name="Isagi Y."/>
            <person name="Lee S.L."/>
            <person name="Shimizu K.K."/>
        </authorList>
    </citation>
    <scope>NUCLEOTIDE SEQUENCE [LARGE SCALE GENOMIC DNA]</scope>
    <source>
        <strain evidence="3">214</strain>
    </source>
</reference>
<evidence type="ECO:0000256" key="1">
    <source>
        <dbReference type="SAM" id="Phobius"/>
    </source>
</evidence>
<dbReference type="Proteomes" id="UP001054252">
    <property type="component" value="Unassembled WGS sequence"/>
</dbReference>
<dbReference type="InterPro" id="IPR026960">
    <property type="entry name" value="RVT-Znf"/>
</dbReference>
<dbReference type="EMBL" id="BPVZ01000311">
    <property type="protein sequence ID" value="GKV49669.1"/>
    <property type="molecule type" value="Genomic_DNA"/>
</dbReference>
<organism evidence="3 4">
    <name type="scientific">Rubroshorea leprosula</name>
    <dbReference type="NCBI Taxonomy" id="152421"/>
    <lineage>
        <taxon>Eukaryota</taxon>
        <taxon>Viridiplantae</taxon>
        <taxon>Streptophyta</taxon>
        <taxon>Embryophyta</taxon>
        <taxon>Tracheophyta</taxon>
        <taxon>Spermatophyta</taxon>
        <taxon>Magnoliopsida</taxon>
        <taxon>eudicotyledons</taxon>
        <taxon>Gunneridae</taxon>
        <taxon>Pentapetalae</taxon>
        <taxon>rosids</taxon>
        <taxon>malvids</taxon>
        <taxon>Malvales</taxon>
        <taxon>Dipterocarpaceae</taxon>
        <taxon>Rubroshorea</taxon>
    </lineage>
</organism>
<evidence type="ECO:0000259" key="2">
    <source>
        <dbReference type="Pfam" id="PF13966"/>
    </source>
</evidence>
<evidence type="ECO:0000313" key="3">
    <source>
        <dbReference type="EMBL" id="GKV49669.1"/>
    </source>
</evidence>
<comment type="caution">
    <text evidence="3">The sequence shown here is derived from an EMBL/GenBank/DDBJ whole genome shotgun (WGS) entry which is preliminary data.</text>
</comment>
<dbReference type="SUPFAM" id="SSF56219">
    <property type="entry name" value="DNase I-like"/>
    <property type="match status" value="1"/>
</dbReference>
<sequence>MTEGICKGQQRTPYGYGKGVLEQSTSYFFTSFPEDWEIGDMWKAFIKCGRAIQNPTELEDKLNQIKFDKQSLKANIAIFSREETKLKQRDVKEVRGIEVKRNGRSYAEVLKDANWGEWQVLDDDVEEFVMVEMTLTLVGKEEGEKVPDSFEVADMSINVEKQNSNGEVAMARNEENIGCVLLKIEKDFPTVDLGNDLTTGHSSSVETHPLDYGASNWCIGGDFNAIRDMGEKKGKWYDPAYARDFSKFIIDAGLEYVPMIGRKFTWYKSDGTIMSKLDSPTEEFQTEKGLHQGDPLAPFLFLVVAAALNELIMKVVDEGIFKGVSVGHGEVEITHLQFVDDTILFGEAIKCIVRSFELISGLKANFFKSSISSVNVEKEDLNDMAKMLNCMPRNIPFMYLGVPVGANLRKLSTWTPVIDCFRHKLLAWRCDSLSFGGRIILLNAVLSSIPVYYFSTLKAPKKVLNLLSLIQKRGDEWEIHCSSWWKNIWNINDYVMGREGWFRMMIERMAREGKRWFKDNRIDGYGSKTQMATTRVPPKVSAFAWKAMQNRIPTKKNLQKRKVLSSEDDMSCALCSSQIESSDHLLFMCPEAWKVWSSCYNWWGVNVVSQDKGWNHLLQHVGLFNNKITREAWMVIWFAAIWIFGYGEITRSSR</sequence>
<protein>
    <recommendedName>
        <fullName evidence="2">Reverse transcriptase zinc-binding domain-containing protein</fullName>
    </recommendedName>
</protein>
<proteinExistence type="predicted"/>
<name>A0AAV5MJJ5_9ROSI</name>
<keyword evidence="1" id="KW-1133">Transmembrane helix</keyword>
<keyword evidence="4" id="KW-1185">Reference proteome</keyword>